<dbReference type="InParanoid" id="A0A6P8Z6B0"/>
<dbReference type="GeneID" id="117647864"/>
<protein>
    <submittedName>
        <fullName evidence="4">Uncharacterized protein LOC117647864</fullName>
    </submittedName>
</protein>
<name>A0A6P8Z6B0_THRPL</name>
<proteinExistence type="predicted"/>
<dbReference type="SUPFAM" id="SSF81383">
    <property type="entry name" value="F-box domain"/>
    <property type="match status" value="1"/>
</dbReference>
<dbReference type="PROSITE" id="PS50181">
    <property type="entry name" value="FBOX"/>
    <property type="match status" value="1"/>
</dbReference>
<dbReference type="InterPro" id="IPR001810">
    <property type="entry name" value="F-box_dom"/>
</dbReference>
<feature type="region of interest" description="Disordered" evidence="1">
    <location>
        <begin position="144"/>
        <end position="212"/>
    </location>
</feature>
<dbReference type="AlphaFoldDB" id="A0A6P8Z6B0"/>
<dbReference type="Gene3D" id="1.20.1280.50">
    <property type="match status" value="1"/>
</dbReference>
<feature type="region of interest" description="Disordered" evidence="1">
    <location>
        <begin position="73"/>
        <end position="116"/>
    </location>
</feature>
<evidence type="ECO:0000313" key="3">
    <source>
        <dbReference type="Proteomes" id="UP000515158"/>
    </source>
</evidence>
<evidence type="ECO:0000313" key="4">
    <source>
        <dbReference type="RefSeq" id="XP_034245725.1"/>
    </source>
</evidence>
<feature type="compositionally biased region" description="Gly residues" evidence="1">
    <location>
        <begin position="169"/>
        <end position="178"/>
    </location>
</feature>
<dbReference type="KEGG" id="tpal:117647864"/>
<accession>A0A6P8Z6B0</accession>
<sequence length="545" mass="61134">MATFENNVNAIVGSLLGSVKDNFASNALFQGSERFGEVREFEPAFQTELGHSHKLDTGEVSVFRVLFFPRSDDTASLSAPEDLSVPPGSVGRRQRYRHGTLRRRRPQGDLQVERPHASDENWFAGLRGGALEVQLEGLGRKRSAAAGDTGAAHGSRGPVRKVSRVAGGPVWGAGGKEGCPGRSKRASAARARRGHDRLREDQPGRDSGGAAEINDLPDEALLHIFYQIDDAVILGKVLPAVCQRWRKLAYKAEEWRLISGYVKTFTTFPPDCVPLHHNLYINFFLWPTERRIIPDPRVVRDLARLLAYEDLSIIEDGVPRSLRQGYLESVWRSRTHLKRLALVLDNTTKTDAGHNSVYVLSRMACLEELIVYLEDDFIYERGRLKQCFPNLKAIEVVEMETSPSKHDLIKDLLVESLVSVEFQPCFPPRPDLLKALAQCKKLERLVVHWDYALVFLCLPELKNVHIHWPCDDPLRTHQIEQAFVSVYTSTLEIMHVTVTCENCDGLTNDVSKACEKGARAVEAMGFKGRVTYLVRSDDRNKAFAG</sequence>
<dbReference type="RefSeq" id="XP_034245725.1">
    <property type="nucleotide sequence ID" value="XM_034389834.1"/>
</dbReference>
<dbReference type="Proteomes" id="UP000515158">
    <property type="component" value="Unplaced"/>
</dbReference>
<gene>
    <name evidence="4" type="primary">LOC117647864</name>
</gene>
<dbReference type="InterPro" id="IPR036047">
    <property type="entry name" value="F-box-like_dom_sf"/>
</dbReference>
<evidence type="ECO:0000256" key="1">
    <source>
        <dbReference type="SAM" id="MobiDB-lite"/>
    </source>
</evidence>
<dbReference type="Pfam" id="PF12937">
    <property type="entry name" value="F-box-like"/>
    <property type="match status" value="1"/>
</dbReference>
<feature type="compositionally biased region" description="Basic residues" evidence="1">
    <location>
        <begin position="92"/>
        <end position="105"/>
    </location>
</feature>
<reference evidence="4" key="1">
    <citation type="submission" date="2025-08" db="UniProtKB">
        <authorList>
            <consortium name="RefSeq"/>
        </authorList>
    </citation>
    <scope>IDENTIFICATION</scope>
    <source>
        <tissue evidence="4">Total insect</tissue>
    </source>
</reference>
<keyword evidence="3" id="KW-1185">Reference proteome</keyword>
<dbReference type="OrthoDB" id="3181259at2759"/>
<evidence type="ECO:0000259" key="2">
    <source>
        <dbReference type="PROSITE" id="PS50181"/>
    </source>
</evidence>
<feature type="domain" description="F-box" evidence="2">
    <location>
        <begin position="210"/>
        <end position="258"/>
    </location>
</feature>
<feature type="compositionally biased region" description="Basic residues" evidence="1">
    <location>
        <begin position="182"/>
        <end position="196"/>
    </location>
</feature>
<organism evidence="4">
    <name type="scientific">Thrips palmi</name>
    <name type="common">Melon thrips</name>
    <dbReference type="NCBI Taxonomy" id="161013"/>
    <lineage>
        <taxon>Eukaryota</taxon>
        <taxon>Metazoa</taxon>
        <taxon>Ecdysozoa</taxon>
        <taxon>Arthropoda</taxon>
        <taxon>Hexapoda</taxon>
        <taxon>Insecta</taxon>
        <taxon>Pterygota</taxon>
        <taxon>Neoptera</taxon>
        <taxon>Paraneoptera</taxon>
        <taxon>Thysanoptera</taxon>
        <taxon>Terebrantia</taxon>
        <taxon>Thripoidea</taxon>
        <taxon>Thripidae</taxon>
        <taxon>Thrips</taxon>
    </lineage>
</organism>